<accession>A0ABU6KKT8</accession>
<sequence>MEVEGNIISGEFDQVNGEFILQRVKHFPTESTLKRNQFNSLYNYLEKHKNDGEGQILTLYDQLLVRLSPEEITVFMDDLDDIRPMYH</sequence>
<proteinExistence type="predicted"/>
<dbReference type="RefSeq" id="WP_327609264.1">
    <property type="nucleotide sequence ID" value="NZ_JARZFX010000018.1"/>
</dbReference>
<reference evidence="1 2" key="1">
    <citation type="journal article" date="2024" name="Int. J. Syst. Evol. Microbiol.">
        <title>Virgibacillus tibetensis sp. nov., isolated from salt lake on the Tibetan Plateau of China.</title>
        <authorList>
            <person name="Phurbu D."/>
            <person name="Liu Z.-X."/>
            <person name="Wang R."/>
            <person name="Zheng Y.-Y."/>
            <person name="Liu H.-C."/>
            <person name="Zhou Y.-G."/>
            <person name="Yu Y.-J."/>
            <person name="Li A.-H."/>
        </authorList>
    </citation>
    <scope>NUCLEOTIDE SEQUENCE [LARGE SCALE GENOMIC DNA]</scope>
    <source>
        <strain evidence="1 2">C22-A2</strain>
    </source>
</reference>
<name>A0ABU6KKT8_9BACI</name>
<organism evidence="1 2">
    <name type="scientific">Virgibacillus tibetensis</name>
    <dbReference type="NCBI Taxonomy" id="3042313"/>
    <lineage>
        <taxon>Bacteria</taxon>
        <taxon>Bacillati</taxon>
        <taxon>Bacillota</taxon>
        <taxon>Bacilli</taxon>
        <taxon>Bacillales</taxon>
        <taxon>Bacillaceae</taxon>
        <taxon>Virgibacillus</taxon>
    </lineage>
</organism>
<dbReference type="EMBL" id="JARZFX010000018">
    <property type="protein sequence ID" value="MEC5425731.1"/>
    <property type="molecule type" value="Genomic_DNA"/>
</dbReference>
<protein>
    <submittedName>
        <fullName evidence="1">Uncharacterized protein</fullName>
    </submittedName>
</protein>
<gene>
    <name evidence="1" type="ORF">QGM71_19870</name>
</gene>
<evidence type="ECO:0000313" key="1">
    <source>
        <dbReference type="EMBL" id="MEC5425731.1"/>
    </source>
</evidence>
<keyword evidence="2" id="KW-1185">Reference proteome</keyword>
<evidence type="ECO:0000313" key="2">
    <source>
        <dbReference type="Proteomes" id="UP001335737"/>
    </source>
</evidence>
<dbReference type="Proteomes" id="UP001335737">
    <property type="component" value="Unassembled WGS sequence"/>
</dbReference>
<comment type="caution">
    <text evidence="1">The sequence shown here is derived from an EMBL/GenBank/DDBJ whole genome shotgun (WGS) entry which is preliminary data.</text>
</comment>